<dbReference type="GeneTree" id="ENSGT01120000275750"/>
<protein>
    <submittedName>
        <fullName evidence="3">Uncharacterized LOC108937868</fullName>
    </submittedName>
</protein>
<evidence type="ECO:0000313" key="3">
    <source>
        <dbReference type="Ensembl" id="ENSSFOP00015018934.2"/>
    </source>
</evidence>
<sequence>MDHRLIFAMTLVAGFLILEGGTATISTSGNATFNTFDVQPLATNITNAMCGQRKLCLTIPTSCDPAGSAPCLFASASISSQGNLFFELRGISNVYIVLGLSSDSSLQNGFMFACGQMNGNASFLYTNNSLNPNYQYQVVSASGSVSGNVLQCTFQVSGLTSSILNFFTQINNLYVFLATGNIINGMSQSSAVQLFNTSSIGLINMANLITFFNNLLYVPISTQPLTASITNATCGQKKLCLSTPTSCDPAGSASCLFASASMSWQGNLVFELRGNSSGYIALGLSTVNPTLNSVVFACAQQNGSIFLHTFLLKDSILSNFTSYPVVSALGSVSGNVIQCTIQVSGLNSVILNSVTQTKNLYSFLATGSITNGIPGLPVVQLVNTDFFGLMNMANFITFFNNLLYAPMATQPLTASITNATCGQKKLCLSTPTSCDPAGSASCLFASASMSWQGNLVFELRGNSSGYIALGLSTANLTQNSIVLACAQQNGSIFVYTFQLIDNILYQSTFNPVVSASGSVSGNVIQCTFQVPGLNYVILNSVTQAKNLSVFLATGSITNGMPGLPAVQLVNTDFVGLMNMVNFITFFNNLLYVPMATQSLTTSITRTTCGNSKLCVATPVLCNPAGSTPCLFASITNTSSLQNTNVTIELRGDSSGYVAVGGSLTQSTQNSIVYACAQQNGSIFVYTFQSIDNILYQSTLYPVLSALGSVSGNVIQCTFQVYGLSSLVLGSGHQIRDLYAFLANGSITNGILQAPVIQLSPTSLNSNSVIPIPTLPLTTSITSTNCGKTKLCLRTPNGCNPAGSSECLFASSATSSQGIMTFELRGQSNGYIALGLSTANTTQYAIMFACAQLSGTVSLFSTKLINSSVIQDSSISVDNIQGTQNGNVIRCTFNTAGLSSTASKIRALNTTFFVFLATGDVNNGTLQAPVIKLQPVLVDLANATVNLFSSSPPIHSYSALLILLSVVPFQLF</sequence>
<gene>
    <name evidence="3" type="primary">LOC108937868</name>
</gene>
<reference evidence="3" key="3">
    <citation type="submission" date="2025-09" db="UniProtKB">
        <authorList>
            <consortium name="Ensembl"/>
        </authorList>
    </citation>
    <scope>IDENTIFICATION</scope>
</reference>
<keyword evidence="1" id="KW-0732">Signal</keyword>
<dbReference type="OrthoDB" id="8901859at2759"/>
<keyword evidence="4" id="KW-1185">Reference proteome</keyword>
<dbReference type="SMART" id="SM00664">
    <property type="entry name" value="DoH"/>
    <property type="match status" value="4"/>
</dbReference>
<proteinExistence type="predicted"/>
<accession>A0A8C9RMM4</accession>
<dbReference type="InterPro" id="IPR005018">
    <property type="entry name" value="DOMON_domain"/>
</dbReference>
<feature type="domain" description="DOMON" evidence="2">
    <location>
        <begin position="95"/>
        <end position="180"/>
    </location>
</feature>
<evidence type="ECO:0000256" key="1">
    <source>
        <dbReference type="SAM" id="SignalP"/>
    </source>
</evidence>
<evidence type="ECO:0000259" key="2">
    <source>
        <dbReference type="SMART" id="SM00664"/>
    </source>
</evidence>
<evidence type="ECO:0000313" key="4">
    <source>
        <dbReference type="Proteomes" id="UP000694397"/>
    </source>
</evidence>
<dbReference type="GeneID" id="108937868"/>
<feature type="domain" description="DOMON" evidence="2">
    <location>
        <begin position="466"/>
        <end position="554"/>
    </location>
</feature>
<dbReference type="GO" id="GO:1900449">
    <property type="term" value="P:regulation of glutamate receptor signaling pathway"/>
    <property type="evidence" value="ECO:0007669"/>
    <property type="project" value="InterPro"/>
</dbReference>
<reference evidence="3" key="2">
    <citation type="submission" date="2025-08" db="UniProtKB">
        <authorList>
            <consortium name="Ensembl"/>
        </authorList>
    </citation>
    <scope>IDENTIFICATION</scope>
</reference>
<dbReference type="PANTHER" id="PTHR46902">
    <property type="entry name" value="DOMON DOMAIN-CONTAINING PROTEIN FRRS1L"/>
    <property type="match status" value="1"/>
</dbReference>
<feature type="domain" description="DOMON" evidence="2">
    <location>
        <begin position="279"/>
        <end position="367"/>
    </location>
</feature>
<feature type="domain" description="DOMON" evidence="2">
    <location>
        <begin position="830"/>
        <end position="918"/>
    </location>
</feature>
<dbReference type="RefSeq" id="XP_018613577.2">
    <property type="nucleotide sequence ID" value="XM_018758061.2"/>
</dbReference>
<dbReference type="Ensembl" id="ENSSFOT00015019150.2">
    <property type="protein sequence ID" value="ENSSFOP00015018934.2"/>
    <property type="gene ID" value="ENSSFOG00015012174.2"/>
</dbReference>
<dbReference type="GO" id="GO:0099072">
    <property type="term" value="P:regulation of postsynaptic membrane neurotransmitter receptor levels"/>
    <property type="evidence" value="ECO:0007669"/>
    <property type="project" value="TreeGrafter"/>
</dbReference>
<dbReference type="PANTHER" id="PTHR46902:SF1">
    <property type="entry name" value="DOMON DOMAIN-CONTAINING PROTEIN FRRS1L"/>
    <property type="match status" value="1"/>
</dbReference>
<feature type="signal peptide" evidence="1">
    <location>
        <begin position="1"/>
        <end position="23"/>
    </location>
</feature>
<reference evidence="3 4" key="1">
    <citation type="submission" date="2019-04" db="EMBL/GenBank/DDBJ databases">
        <authorList>
            <consortium name="Wellcome Sanger Institute Data Sharing"/>
        </authorList>
    </citation>
    <scope>NUCLEOTIDE SEQUENCE [LARGE SCALE GENOMIC DNA]</scope>
</reference>
<dbReference type="InterPro" id="IPR042789">
    <property type="entry name" value="FRRS1L"/>
</dbReference>
<dbReference type="KEGG" id="sfm:108937868"/>
<dbReference type="Proteomes" id="UP000694397">
    <property type="component" value="Chromosome 1"/>
</dbReference>
<dbReference type="AlphaFoldDB" id="A0A8C9RMM4"/>
<name>A0A8C9RMM4_SCLFO</name>
<feature type="chain" id="PRO_5034154451" evidence="1">
    <location>
        <begin position="24"/>
        <end position="971"/>
    </location>
</feature>
<organism evidence="3 4">
    <name type="scientific">Scleropages formosus</name>
    <name type="common">Asian bonytongue</name>
    <name type="synonym">Osteoglossum formosum</name>
    <dbReference type="NCBI Taxonomy" id="113540"/>
    <lineage>
        <taxon>Eukaryota</taxon>
        <taxon>Metazoa</taxon>
        <taxon>Chordata</taxon>
        <taxon>Craniata</taxon>
        <taxon>Vertebrata</taxon>
        <taxon>Euteleostomi</taxon>
        <taxon>Actinopterygii</taxon>
        <taxon>Neopterygii</taxon>
        <taxon>Teleostei</taxon>
        <taxon>Osteoglossocephala</taxon>
        <taxon>Osteoglossomorpha</taxon>
        <taxon>Osteoglossiformes</taxon>
        <taxon>Osteoglossidae</taxon>
        <taxon>Scleropages</taxon>
    </lineage>
</organism>